<name>A0AAE1WDA0_9LAMI</name>
<dbReference type="PANTHER" id="PTHR42646:SF4">
    <property type="entry name" value="5'-3' EXONUCLEASE FAMILY PROTEIN"/>
    <property type="match status" value="1"/>
</dbReference>
<evidence type="ECO:0000313" key="7">
    <source>
        <dbReference type="Proteomes" id="UP001289374"/>
    </source>
</evidence>
<feature type="transmembrane region" description="Helical" evidence="4">
    <location>
        <begin position="568"/>
        <end position="590"/>
    </location>
</feature>
<dbReference type="InterPro" id="IPR038969">
    <property type="entry name" value="FEN"/>
</dbReference>
<dbReference type="Pfam" id="PF01367">
    <property type="entry name" value="5_3_exonuc"/>
    <property type="match status" value="1"/>
</dbReference>
<dbReference type="Gene3D" id="1.10.150.20">
    <property type="entry name" value="5' to 3' exonuclease, C-terminal subdomain"/>
    <property type="match status" value="1"/>
</dbReference>
<dbReference type="PROSITE" id="PS50293">
    <property type="entry name" value="TPR_REGION"/>
    <property type="match status" value="2"/>
</dbReference>
<dbReference type="Gene3D" id="1.25.40.10">
    <property type="entry name" value="Tetratricopeptide repeat domain"/>
    <property type="match status" value="1"/>
</dbReference>
<dbReference type="FunFam" id="1.10.150.20:FF:000042">
    <property type="entry name" value="5'-3' exonuclease family protein"/>
    <property type="match status" value="1"/>
</dbReference>
<evidence type="ECO:0000256" key="2">
    <source>
        <dbReference type="ARBA" id="ARBA00022801"/>
    </source>
</evidence>
<dbReference type="CDD" id="cd09859">
    <property type="entry name" value="PIN_53EXO"/>
    <property type="match status" value="1"/>
</dbReference>
<comment type="caution">
    <text evidence="6">The sequence shown here is derived from an EMBL/GenBank/DDBJ whole genome shotgun (WGS) entry which is preliminary data.</text>
</comment>
<dbReference type="SMART" id="SM00028">
    <property type="entry name" value="TPR"/>
    <property type="match status" value="3"/>
</dbReference>
<dbReference type="InterPro" id="IPR002421">
    <property type="entry name" value="5-3_exonuclease"/>
</dbReference>
<dbReference type="InterPro" id="IPR036279">
    <property type="entry name" value="5-3_exonuclease_C_sf"/>
</dbReference>
<keyword evidence="4" id="KW-1133">Transmembrane helix</keyword>
<keyword evidence="2" id="KW-0378">Hydrolase</keyword>
<dbReference type="AlphaFoldDB" id="A0AAE1WDA0"/>
<dbReference type="GO" id="GO:0017108">
    <property type="term" value="F:5'-flap endonuclease activity"/>
    <property type="evidence" value="ECO:0007669"/>
    <property type="project" value="InterPro"/>
</dbReference>
<protein>
    <submittedName>
        <fullName evidence="6">Tetratricopeptide repeat domain-containing protein PYG7, chloroplastic</fullName>
    </submittedName>
</protein>
<dbReference type="SUPFAM" id="SSF47807">
    <property type="entry name" value="5' to 3' exonuclease, C-terminal subdomain"/>
    <property type="match status" value="1"/>
</dbReference>
<dbReference type="Pfam" id="PF02739">
    <property type="entry name" value="5_3_exonuc_N"/>
    <property type="match status" value="1"/>
</dbReference>
<feature type="repeat" description="TPR" evidence="3">
    <location>
        <begin position="689"/>
        <end position="722"/>
    </location>
</feature>
<dbReference type="EMBL" id="JACGWL010000012">
    <property type="protein sequence ID" value="KAK4391195.1"/>
    <property type="molecule type" value="Genomic_DNA"/>
</dbReference>
<accession>A0AAE1WDA0</accession>
<evidence type="ECO:0000313" key="6">
    <source>
        <dbReference type="EMBL" id="KAK4391195.1"/>
    </source>
</evidence>
<keyword evidence="1" id="KW-0540">Nuclease</keyword>
<dbReference type="FunFam" id="3.40.50.1010:FF:000027">
    <property type="entry name" value="5'-3' exonuclease family protein"/>
    <property type="match status" value="1"/>
</dbReference>
<dbReference type="SUPFAM" id="SSF88723">
    <property type="entry name" value="PIN domain-like"/>
    <property type="match status" value="1"/>
</dbReference>
<dbReference type="GO" id="GO:0033567">
    <property type="term" value="P:DNA replication, Okazaki fragment processing"/>
    <property type="evidence" value="ECO:0007669"/>
    <property type="project" value="InterPro"/>
</dbReference>
<keyword evidence="3" id="KW-0802">TPR repeat</keyword>
<keyword evidence="4" id="KW-0812">Transmembrane</keyword>
<dbReference type="GO" id="GO:0008409">
    <property type="term" value="F:5'-3' exonuclease activity"/>
    <property type="evidence" value="ECO:0007669"/>
    <property type="project" value="InterPro"/>
</dbReference>
<gene>
    <name evidence="6" type="ORF">Sango_2182800</name>
</gene>
<dbReference type="InterPro" id="IPR011990">
    <property type="entry name" value="TPR-like_helical_dom_sf"/>
</dbReference>
<feature type="repeat" description="TPR" evidence="3">
    <location>
        <begin position="655"/>
        <end position="688"/>
    </location>
</feature>
<keyword evidence="7" id="KW-1185">Reference proteome</keyword>
<proteinExistence type="predicted"/>
<organism evidence="6 7">
    <name type="scientific">Sesamum angolense</name>
    <dbReference type="NCBI Taxonomy" id="2727404"/>
    <lineage>
        <taxon>Eukaryota</taxon>
        <taxon>Viridiplantae</taxon>
        <taxon>Streptophyta</taxon>
        <taxon>Embryophyta</taxon>
        <taxon>Tracheophyta</taxon>
        <taxon>Spermatophyta</taxon>
        <taxon>Magnoliopsida</taxon>
        <taxon>eudicotyledons</taxon>
        <taxon>Gunneridae</taxon>
        <taxon>Pentapetalae</taxon>
        <taxon>asterids</taxon>
        <taxon>lamiids</taxon>
        <taxon>Lamiales</taxon>
        <taxon>Pedaliaceae</taxon>
        <taxon>Sesamum</taxon>
    </lineage>
</organism>
<dbReference type="PANTHER" id="PTHR42646">
    <property type="entry name" value="FLAP ENDONUCLEASE XNI"/>
    <property type="match status" value="1"/>
</dbReference>
<dbReference type="InterPro" id="IPR029060">
    <property type="entry name" value="PIN-like_dom_sf"/>
</dbReference>
<dbReference type="InterPro" id="IPR020046">
    <property type="entry name" value="5-3_exonucl_a-hlix_arch_N"/>
</dbReference>
<dbReference type="GO" id="GO:0003677">
    <property type="term" value="F:DNA binding"/>
    <property type="evidence" value="ECO:0007669"/>
    <property type="project" value="InterPro"/>
</dbReference>
<evidence type="ECO:0000256" key="3">
    <source>
        <dbReference type="PROSITE-ProRule" id="PRU00339"/>
    </source>
</evidence>
<keyword evidence="4" id="KW-0472">Membrane</keyword>
<dbReference type="PROSITE" id="PS50005">
    <property type="entry name" value="TPR"/>
    <property type="match status" value="2"/>
</dbReference>
<reference evidence="6" key="2">
    <citation type="journal article" date="2024" name="Plant">
        <title>Genomic evolution and insights into agronomic trait innovations of Sesamum species.</title>
        <authorList>
            <person name="Miao H."/>
            <person name="Wang L."/>
            <person name="Qu L."/>
            <person name="Liu H."/>
            <person name="Sun Y."/>
            <person name="Le M."/>
            <person name="Wang Q."/>
            <person name="Wei S."/>
            <person name="Zheng Y."/>
            <person name="Lin W."/>
            <person name="Duan Y."/>
            <person name="Cao H."/>
            <person name="Xiong S."/>
            <person name="Wang X."/>
            <person name="Wei L."/>
            <person name="Li C."/>
            <person name="Ma Q."/>
            <person name="Ju M."/>
            <person name="Zhao R."/>
            <person name="Li G."/>
            <person name="Mu C."/>
            <person name="Tian Q."/>
            <person name="Mei H."/>
            <person name="Zhang T."/>
            <person name="Gao T."/>
            <person name="Zhang H."/>
        </authorList>
    </citation>
    <scope>NUCLEOTIDE SEQUENCE</scope>
    <source>
        <strain evidence="6">K16</strain>
    </source>
</reference>
<dbReference type="Pfam" id="PF13432">
    <property type="entry name" value="TPR_16"/>
    <property type="match status" value="1"/>
</dbReference>
<evidence type="ECO:0000259" key="5">
    <source>
        <dbReference type="SMART" id="SM00475"/>
    </source>
</evidence>
<dbReference type="InterPro" id="IPR019734">
    <property type="entry name" value="TPR_rpt"/>
</dbReference>
<evidence type="ECO:0000256" key="1">
    <source>
        <dbReference type="ARBA" id="ARBA00022722"/>
    </source>
</evidence>
<sequence>MAELLEAAISISMASNLQISEKYHFNFSCHYLNPSTTHHLSLFISLPNSRTGKAKSWKLIKPLSSATSCNQSAVDDETLLALPSKNEVLSGNSSSNCCAKMSRKGRVFFLDVNPLCYKGSSPSLHAFAHWISLFFSQVSLNDPVIAVLDGEGGNEYRRQLLPSYKANRRKILQFPPVERFPKSSFGRSKKLVVEVLQKCNVPVVKIEGHEADDVVATLVEQVLLKGYRAVIASPDKDFKQLISEDVQIVIPMPELDRWSFYTIKHYVAQYNCDPQSDLSLRCMLGDEIDGVPGIQHLVPGFGRNTALKLLKKHGSLENLLSAASVRSVGRQYAQEALTKYADFLRRNYEVLSLKRDVAVQIEEHWLSSRDQSNDSVILSSFLDFLSKTPDGRLESSDIVELLFGYCKISSMYSKATVPAPENGENEESWQGDQTSNIQILHITTILVPNLKPRSKNQWPISCAFSIFRGNGKSLRYLSRKPTKRKFRVPKLSLQVLGKEGGRYSSLILTNVEEFSSVGEEIQRVEGPFLFVSTVLCSSLSLLAPVQVARASEGVGANVVYEVGELFELGIQLSYLLLLLALLGVGTFFVIRQVLVRRELDLSAKELQEQVRSGDASATELFELGAVMLRRKFYPAATKYLLQAIDKWDGDDQDLAQVYNALGVTYVRDGKVEKGISQFENAVKLQPGYVTAWNNLGDAYEKSNDLKSALRAFEEVLLFDPNNKVARPRRDALKEKADLYKGVPVKSKKK</sequence>
<dbReference type="SUPFAM" id="SSF48452">
    <property type="entry name" value="TPR-like"/>
    <property type="match status" value="1"/>
</dbReference>
<dbReference type="Gene3D" id="3.40.50.1010">
    <property type="entry name" value="5'-nuclease"/>
    <property type="match status" value="1"/>
</dbReference>
<dbReference type="SMART" id="SM00475">
    <property type="entry name" value="53EXOc"/>
    <property type="match status" value="1"/>
</dbReference>
<reference evidence="6" key="1">
    <citation type="submission" date="2020-06" db="EMBL/GenBank/DDBJ databases">
        <authorList>
            <person name="Li T."/>
            <person name="Hu X."/>
            <person name="Zhang T."/>
            <person name="Song X."/>
            <person name="Zhang H."/>
            <person name="Dai N."/>
            <person name="Sheng W."/>
            <person name="Hou X."/>
            <person name="Wei L."/>
        </authorList>
    </citation>
    <scope>NUCLEOTIDE SEQUENCE</scope>
    <source>
        <strain evidence="6">K16</strain>
        <tissue evidence="6">Leaf</tissue>
    </source>
</reference>
<feature type="domain" description="5'-3' exonuclease" evidence="5">
    <location>
        <begin position="105"/>
        <end position="367"/>
    </location>
</feature>
<dbReference type="Proteomes" id="UP001289374">
    <property type="component" value="Unassembled WGS sequence"/>
</dbReference>
<dbReference type="InterPro" id="IPR020045">
    <property type="entry name" value="DNA_polI_H3TH"/>
</dbReference>
<evidence type="ECO:0000256" key="4">
    <source>
        <dbReference type="SAM" id="Phobius"/>
    </source>
</evidence>